<evidence type="ECO:0000313" key="4">
    <source>
        <dbReference type="WBParaSite" id="PDA_v2.g24906.t1"/>
    </source>
</evidence>
<dbReference type="Proteomes" id="UP000887578">
    <property type="component" value="Unplaced"/>
</dbReference>
<reference evidence="4" key="1">
    <citation type="submission" date="2022-11" db="UniProtKB">
        <authorList>
            <consortium name="WormBaseParasite"/>
        </authorList>
    </citation>
    <scope>IDENTIFICATION</scope>
</reference>
<feature type="chain" id="PRO_5037504858" evidence="2">
    <location>
        <begin position="22"/>
        <end position="177"/>
    </location>
</feature>
<dbReference type="AlphaFoldDB" id="A0A914Q7A1"/>
<sequence length="177" mass="18726">MKSGCLFSICAFLLIIQQVSAACTTNVGGKSKTCPAYCVKYLCPGLTHIKTACPADFESDCKAQTESIKFINSKNSSDLEYFNSKDNVKYISGCSDAGAEGFSCMANKTDAFEEKTEGKVGTDLCFQEGEPCDSATTKPAGSETTTPGSGSSEQNGALKLIGILAFGWMLLSAAWIQ</sequence>
<protein>
    <submittedName>
        <fullName evidence="4">Uncharacterized protein</fullName>
    </submittedName>
</protein>
<name>A0A914Q7A1_9BILA</name>
<evidence type="ECO:0000313" key="3">
    <source>
        <dbReference type="Proteomes" id="UP000887578"/>
    </source>
</evidence>
<feature type="compositionally biased region" description="Low complexity" evidence="1">
    <location>
        <begin position="141"/>
        <end position="153"/>
    </location>
</feature>
<proteinExistence type="predicted"/>
<keyword evidence="2" id="KW-0732">Signal</keyword>
<evidence type="ECO:0000256" key="1">
    <source>
        <dbReference type="SAM" id="MobiDB-lite"/>
    </source>
</evidence>
<feature type="signal peptide" evidence="2">
    <location>
        <begin position="1"/>
        <end position="21"/>
    </location>
</feature>
<dbReference type="PROSITE" id="PS51257">
    <property type="entry name" value="PROKAR_LIPOPROTEIN"/>
    <property type="match status" value="1"/>
</dbReference>
<accession>A0A914Q7A1</accession>
<organism evidence="3 4">
    <name type="scientific">Panagrolaimus davidi</name>
    <dbReference type="NCBI Taxonomy" id="227884"/>
    <lineage>
        <taxon>Eukaryota</taxon>
        <taxon>Metazoa</taxon>
        <taxon>Ecdysozoa</taxon>
        <taxon>Nematoda</taxon>
        <taxon>Chromadorea</taxon>
        <taxon>Rhabditida</taxon>
        <taxon>Tylenchina</taxon>
        <taxon>Panagrolaimomorpha</taxon>
        <taxon>Panagrolaimoidea</taxon>
        <taxon>Panagrolaimidae</taxon>
        <taxon>Panagrolaimus</taxon>
    </lineage>
</organism>
<keyword evidence="3" id="KW-1185">Reference proteome</keyword>
<dbReference type="WBParaSite" id="PDA_v2.g24906.t1">
    <property type="protein sequence ID" value="PDA_v2.g24906.t1"/>
    <property type="gene ID" value="PDA_v2.g24906"/>
</dbReference>
<feature type="region of interest" description="Disordered" evidence="1">
    <location>
        <begin position="131"/>
        <end position="153"/>
    </location>
</feature>
<evidence type="ECO:0000256" key="2">
    <source>
        <dbReference type="SAM" id="SignalP"/>
    </source>
</evidence>